<proteinExistence type="predicted"/>
<gene>
    <name evidence="2" type="ORF">LCGC14_2578270</name>
</gene>
<evidence type="ECO:0000256" key="1">
    <source>
        <dbReference type="SAM" id="MobiDB-lite"/>
    </source>
</evidence>
<organism evidence="2">
    <name type="scientific">marine sediment metagenome</name>
    <dbReference type="NCBI Taxonomy" id="412755"/>
    <lineage>
        <taxon>unclassified sequences</taxon>
        <taxon>metagenomes</taxon>
        <taxon>ecological metagenomes</taxon>
    </lineage>
</organism>
<protein>
    <submittedName>
        <fullName evidence="2">Uncharacterized protein</fullName>
    </submittedName>
</protein>
<accession>A0A0F9B352</accession>
<comment type="caution">
    <text evidence="2">The sequence shown here is derived from an EMBL/GenBank/DDBJ whole genome shotgun (WGS) entry which is preliminary data.</text>
</comment>
<evidence type="ECO:0000313" key="2">
    <source>
        <dbReference type="EMBL" id="KKL08197.1"/>
    </source>
</evidence>
<name>A0A0F9B352_9ZZZZ</name>
<reference evidence="2" key="1">
    <citation type="journal article" date="2015" name="Nature">
        <title>Complex archaea that bridge the gap between prokaryotes and eukaryotes.</title>
        <authorList>
            <person name="Spang A."/>
            <person name="Saw J.H."/>
            <person name="Jorgensen S.L."/>
            <person name="Zaremba-Niedzwiedzka K."/>
            <person name="Martijn J."/>
            <person name="Lind A.E."/>
            <person name="van Eijk R."/>
            <person name="Schleper C."/>
            <person name="Guy L."/>
            <person name="Ettema T.J."/>
        </authorList>
    </citation>
    <scope>NUCLEOTIDE SEQUENCE</scope>
</reference>
<dbReference type="EMBL" id="LAZR01042977">
    <property type="protein sequence ID" value="KKL08197.1"/>
    <property type="molecule type" value="Genomic_DNA"/>
</dbReference>
<dbReference type="AlphaFoldDB" id="A0A0F9B352"/>
<feature type="region of interest" description="Disordered" evidence="1">
    <location>
        <begin position="42"/>
        <end position="71"/>
    </location>
</feature>
<sequence>MSRLPELVEEMKRDGWARLYSILPTHSVPGYREALEETDRVMADEDRKMAGDRREAKAELSRAVKEEYGTP</sequence>